<evidence type="ECO:0000256" key="6">
    <source>
        <dbReference type="ARBA" id="ARBA00022737"/>
    </source>
</evidence>
<dbReference type="GO" id="GO:0007165">
    <property type="term" value="P:signal transduction"/>
    <property type="evidence" value="ECO:0007669"/>
    <property type="project" value="InterPro"/>
</dbReference>
<dbReference type="GO" id="GO:0050829">
    <property type="term" value="P:defense response to Gram-negative bacterium"/>
    <property type="evidence" value="ECO:0007669"/>
    <property type="project" value="TreeGrafter"/>
</dbReference>
<sequence>LLCVFNPSGFLCSLSGSDRYGISDQCIPAHPNLSFQIILIKVFITLSLTCRPAEYLIGSECCPRCSAGTRVETHCNEYRSTSCLPCMDGTYTDKASGLEQCTPCTSCAAGSGLKVKRSCTGTSDTVCEPLQGFYCIYSVGDDCETAQRHSSCGPGQYISNHGTASTDTECSDCSPGTFSDGTSPSCQPHIQCEDLNLQEITAGTSAADAQCGPRGVNVGAAVGSVALVLFVIVAAGVFYFRKKRKSSSR</sequence>
<dbReference type="GO" id="GO:0009897">
    <property type="term" value="C:external side of plasma membrane"/>
    <property type="evidence" value="ECO:0007669"/>
    <property type="project" value="TreeGrafter"/>
</dbReference>
<dbReference type="GO" id="GO:0002720">
    <property type="term" value="P:positive regulation of cytokine production involved in immune response"/>
    <property type="evidence" value="ECO:0007669"/>
    <property type="project" value="TreeGrafter"/>
</dbReference>
<dbReference type="CDD" id="cd13405">
    <property type="entry name" value="TNFRSF14_teleost"/>
    <property type="match status" value="1"/>
</dbReference>
<keyword evidence="7 13" id="KW-1133">Transmembrane helix</keyword>
<evidence type="ECO:0000256" key="3">
    <source>
        <dbReference type="ARBA" id="ARBA00022581"/>
    </source>
</evidence>
<comment type="caution">
    <text evidence="12">Lacks conserved residue(s) required for the propagation of feature annotation.</text>
</comment>
<dbReference type="GeneTree" id="ENSGT00950000183126"/>
<dbReference type="FunFam" id="2.10.50.10:FF:000007">
    <property type="entry name" value="TNF receptor superfamily member 14"/>
    <property type="match status" value="1"/>
</dbReference>
<dbReference type="CDD" id="cd00185">
    <property type="entry name" value="TNFRSF"/>
    <property type="match status" value="1"/>
</dbReference>
<dbReference type="Ensembl" id="ENSACIT00000015074.1">
    <property type="protein sequence ID" value="ENSACIP00000014679.1"/>
    <property type="gene ID" value="ENSACIG00000011398.1"/>
</dbReference>
<evidence type="ECO:0000256" key="2">
    <source>
        <dbReference type="ARBA" id="ARBA00022553"/>
    </source>
</evidence>
<dbReference type="GO" id="GO:0004888">
    <property type="term" value="F:transmembrane signaling receptor activity"/>
    <property type="evidence" value="ECO:0007669"/>
    <property type="project" value="InterPro"/>
</dbReference>
<comment type="subcellular location">
    <subcellularLocation>
        <location evidence="1">Membrane</location>
        <topology evidence="1">Single-pass type I membrane protein</topology>
    </subcellularLocation>
</comment>
<keyword evidence="2" id="KW-0597">Phosphoprotein</keyword>
<dbReference type="GO" id="GO:0006915">
    <property type="term" value="P:apoptotic process"/>
    <property type="evidence" value="ECO:0007669"/>
    <property type="project" value="InterPro"/>
</dbReference>
<keyword evidence="8 13" id="KW-0472">Membrane</keyword>
<feature type="disulfide bond" evidence="12">
    <location>
        <begin position="86"/>
        <end position="101"/>
    </location>
</feature>
<evidence type="ECO:0000259" key="14">
    <source>
        <dbReference type="PROSITE" id="PS50050"/>
    </source>
</evidence>
<proteinExistence type="predicted"/>
<dbReference type="Proteomes" id="UP000261340">
    <property type="component" value="Unplaced"/>
</dbReference>
<dbReference type="InterPro" id="IPR001368">
    <property type="entry name" value="TNFR/NGFR_Cys_rich_reg"/>
</dbReference>
<evidence type="ECO:0000256" key="10">
    <source>
        <dbReference type="ARBA" id="ARBA00023170"/>
    </source>
</evidence>
<evidence type="ECO:0000256" key="8">
    <source>
        <dbReference type="ARBA" id="ARBA00023136"/>
    </source>
</evidence>
<dbReference type="FunFam" id="2.10.50.10:FF:000065">
    <property type="entry name" value="TNF receptor superfamily member 14"/>
    <property type="match status" value="1"/>
</dbReference>
<reference evidence="15" key="2">
    <citation type="submission" date="2025-09" db="UniProtKB">
        <authorList>
            <consortium name="Ensembl"/>
        </authorList>
    </citation>
    <scope>IDENTIFICATION</scope>
</reference>
<dbReference type="GO" id="GO:2000406">
    <property type="term" value="P:positive regulation of T cell migration"/>
    <property type="evidence" value="ECO:0007669"/>
    <property type="project" value="TreeGrafter"/>
</dbReference>
<evidence type="ECO:0000256" key="4">
    <source>
        <dbReference type="ARBA" id="ARBA00022692"/>
    </source>
</evidence>
<name>A0A3Q0RQP4_AMPCI</name>
<evidence type="ECO:0000256" key="12">
    <source>
        <dbReference type="PROSITE-ProRule" id="PRU00206"/>
    </source>
</evidence>
<feature type="repeat" description="TNFR-Cys" evidence="12">
    <location>
        <begin position="85"/>
        <end position="127"/>
    </location>
</feature>
<dbReference type="GO" id="GO:0050830">
    <property type="term" value="P:defense response to Gram-positive bacterium"/>
    <property type="evidence" value="ECO:0007669"/>
    <property type="project" value="TreeGrafter"/>
</dbReference>
<feature type="transmembrane region" description="Helical" evidence="13">
    <location>
        <begin position="218"/>
        <end position="240"/>
    </location>
</feature>
<dbReference type="InterPro" id="IPR008063">
    <property type="entry name" value="Fas_rcpt"/>
</dbReference>
<organism evidence="15 16">
    <name type="scientific">Amphilophus citrinellus</name>
    <name type="common">Midas cichlid</name>
    <name type="synonym">Cichlasoma citrinellum</name>
    <dbReference type="NCBI Taxonomy" id="61819"/>
    <lineage>
        <taxon>Eukaryota</taxon>
        <taxon>Metazoa</taxon>
        <taxon>Chordata</taxon>
        <taxon>Craniata</taxon>
        <taxon>Vertebrata</taxon>
        <taxon>Euteleostomi</taxon>
        <taxon>Actinopterygii</taxon>
        <taxon>Neopterygii</taxon>
        <taxon>Teleostei</taxon>
        <taxon>Neoteleostei</taxon>
        <taxon>Acanthomorphata</taxon>
        <taxon>Ovalentaria</taxon>
        <taxon>Cichlomorphae</taxon>
        <taxon>Cichliformes</taxon>
        <taxon>Cichlidae</taxon>
        <taxon>New World cichlids</taxon>
        <taxon>Cichlasomatinae</taxon>
        <taxon>Heroini</taxon>
        <taxon>Amphilophus</taxon>
    </lineage>
</organism>
<dbReference type="SUPFAM" id="SSF57586">
    <property type="entry name" value="TNF receptor-like"/>
    <property type="match status" value="2"/>
</dbReference>
<reference evidence="15" key="1">
    <citation type="submission" date="2025-08" db="UniProtKB">
        <authorList>
            <consortium name="Ensembl"/>
        </authorList>
    </citation>
    <scope>IDENTIFICATION</scope>
</reference>
<accession>A0A3Q0RQP4</accession>
<keyword evidence="10" id="KW-0675">Receptor</keyword>
<evidence type="ECO:0000256" key="7">
    <source>
        <dbReference type="ARBA" id="ARBA00022989"/>
    </source>
</evidence>
<dbReference type="Gene3D" id="2.10.50.10">
    <property type="entry name" value="Tumor Necrosis Factor Receptor, subunit A, domain 2"/>
    <property type="match status" value="3"/>
</dbReference>
<dbReference type="STRING" id="61819.ENSACIP00000014679"/>
<dbReference type="PANTHER" id="PTHR46838:SF1">
    <property type="entry name" value="TUMOR NECROSIS FACTOR RECEPTOR SUPERFAMILY MEMBER 14"/>
    <property type="match status" value="1"/>
</dbReference>
<evidence type="ECO:0000256" key="11">
    <source>
        <dbReference type="ARBA" id="ARBA00023180"/>
    </source>
</evidence>
<dbReference type="PROSITE" id="PS50050">
    <property type="entry name" value="TNFR_NGFR_2"/>
    <property type="match status" value="1"/>
</dbReference>
<dbReference type="FunFam" id="2.10.50.10:FF:000009">
    <property type="entry name" value="Tumor necrosis factor receptor superfamily member 14"/>
    <property type="match status" value="1"/>
</dbReference>
<dbReference type="PROSITE" id="PS00652">
    <property type="entry name" value="TNFR_NGFR_1"/>
    <property type="match status" value="1"/>
</dbReference>
<evidence type="ECO:0000256" key="9">
    <source>
        <dbReference type="ARBA" id="ARBA00023157"/>
    </source>
</evidence>
<dbReference type="AlphaFoldDB" id="A0A3Q0RQP4"/>
<evidence type="ECO:0000256" key="13">
    <source>
        <dbReference type="SAM" id="Phobius"/>
    </source>
</evidence>
<dbReference type="PRINTS" id="PR01680">
    <property type="entry name" value="TNFACTORR6"/>
</dbReference>
<protein>
    <recommendedName>
        <fullName evidence="14">TNFR-Cys domain-containing protein</fullName>
    </recommendedName>
</protein>
<dbReference type="GO" id="GO:0046642">
    <property type="term" value="P:negative regulation of alpha-beta T cell proliferation"/>
    <property type="evidence" value="ECO:0007669"/>
    <property type="project" value="TreeGrafter"/>
</dbReference>
<keyword evidence="9 12" id="KW-1015">Disulfide bond</keyword>
<keyword evidence="5" id="KW-0732">Signal</keyword>
<keyword evidence="6" id="KW-0677">Repeat</keyword>
<evidence type="ECO:0000313" key="15">
    <source>
        <dbReference type="Ensembl" id="ENSACIP00000014679.1"/>
    </source>
</evidence>
<evidence type="ECO:0000313" key="16">
    <source>
        <dbReference type="Proteomes" id="UP000261340"/>
    </source>
</evidence>
<keyword evidence="4 13" id="KW-0812">Transmembrane</keyword>
<dbReference type="Pfam" id="PF00020">
    <property type="entry name" value="TNFR_c6"/>
    <property type="match status" value="2"/>
</dbReference>
<evidence type="ECO:0000256" key="1">
    <source>
        <dbReference type="ARBA" id="ARBA00004479"/>
    </source>
</evidence>
<dbReference type="PANTHER" id="PTHR46838">
    <property type="entry name" value="TUMOR NECROSIS FACTOR RECEPTOR SUPERFAMILY MEMBER 14"/>
    <property type="match status" value="1"/>
</dbReference>
<keyword evidence="11" id="KW-0325">Glycoprotein</keyword>
<evidence type="ECO:0000256" key="5">
    <source>
        <dbReference type="ARBA" id="ARBA00022729"/>
    </source>
</evidence>
<keyword evidence="16" id="KW-1185">Reference proteome</keyword>
<dbReference type="SMART" id="SM00208">
    <property type="entry name" value="TNFR"/>
    <property type="match status" value="4"/>
</dbReference>
<keyword evidence="3" id="KW-0945">Host-virus interaction</keyword>
<dbReference type="GO" id="GO:0006955">
    <property type="term" value="P:immune response"/>
    <property type="evidence" value="ECO:0007669"/>
    <property type="project" value="InterPro"/>
</dbReference>
<feature type="domain" description="TNFR-Cys" evidence="14">
    <location>
        <begin position="85"/>
        <end position="127"/>
    </location>
</feature>